<dbReference type="Proteomes" id="UP000266673">
    <property type="component" value="Unassembled WGS sequence"/>
</dbReference>
<reference evidence="2 3" key="1">
    <citation type="submission" date="2018-06" db="EMBL/GenBank/DDBJ databases">
        <title>Comparative genomics reveals the genomic features of Rhizophagus irregularis, R. cerebriforme, R. diaphanum and Gigaspora rosea, and their symbiotic lifestyle signature.</title>
        <authorList>
            <person name="Morin E."/>
            <person name="San Clemente H."/>
            <person name="Chen E.C.H."/>
            <person name="De La Providencia I."/>
            <person name="Hainaut M."/>
            <person name="Kuo A."/>
            <person name="Kohler A."/>
            <person name="Murat C."/>
            <person name="Tang N."/>
            <person name="Roy S."/>
            <person name="Loubradou J."/>
            <person name="Henrissat B."/>
            <person name="Grigoriev I.V."/>
            <person name="Corradi N."/>
            <person name="Roux C."/>
            <person name="Martin F.M."/>
        </authorList>
    </citation>
    <scope>NUCLEOTIDE SEQUENCE [LARGE SCALE GENOMIC DNA]</scope>
    <source>
        <strain evidence="2 3">DAOM 194757</strain>
    </source>
</reference>
<feature type="region of interest" description="Disordered" evidence="1">
    <location>
        <begin position="108"/>
        <end position="139"/>
    </location>
</feature>
<feature type="compositionally biased region" description="Low complexity" evidence="1">
    <location>
        <begin position="1"/>
        <end position="19"/>
    </location>
</feature>
<evidence type="ECO:0000313" key="3">
    <source>
        <dbReference type="Proteomes" id="UP000266673"/>
    </source>
</evidence>
<evidence type="ECO:0000256" key="1">
    <source>
        <dbReference type="SAM" id="MobiDB-lite"/>
    </source>
</evidence>
<feature type="compositionally biased region" description="Basic and acidic residues" evidence="1">
    <location>
        <begin position="127"/>
        <end position="138"/>
    </location>
</feature>
<feature type="region of interest" description="Disordered" evidence="1">
    <location>
        <begin position="1"/>
        <end position="29"/>
    </location>
</feature>
<feature type="compositionally biased region" description="Polar residues" evidence="1">
    <location>
        <begin position="20"/>
        <end position="29"/>
    </location>
</feature>
<accession>A0A397UUI6</accession>
<feature type="region of interest" description="Disordered" evidence="1">
    <location>
        <begin position="191"/>
        <end position="214"/>
    </location>
</feature>
<gene>
    <name evidence="2" type="ORF">C2G38_2327090</name>
</gene>
<dbReference type="EMBL" id="QKWP01000964">
    <property type="protein sequence ID" value="RIB13038.1"/>
    <property type="molecule type" value="Genomic_DNA"/>
</dbReference>
<dbReference type="AlphaFoldDB" id="A0A397UUI6"/>
<organism evidence="2 3">
    <name type="scientific">Gigaspora rosea</name>
    <dbReference type="NCBI Taxonomy" id="44941"/>
    <lineage>
        <taxon>Eukaryota</taxon>
        <taxon>Fungi</taxon>
        <taxon>Fungi incertae sedis</taxon>
        <taxon>Mucoromycota</taxon>
        <taxon>Glomeromycotina</taxon>
        <taxon>Glomeromycetes</taxon>
        <taxon>Diversisporales</taxon>
        <taxon>Gigasporaceae</taxon>
        <taxon>Gigaspora</taxon>
    </lineage>
</organism>
<evidence type="ECO:0000313" key="2">
    <source>
        <dbReference type="EMBL" id="RIB13038.1"/>
    </source>
</evidence>
<sequence>MNPTPLQQQPQNHQHQQTQADPEQNNAPETRTAKKLCCDNFADIAEETTRESGQNGSHLSTHHLTNHQSTENALLINPVGDNNQICMIIDSVNTTITINSSLTYLPRTAHARPGDTQTASISMHRPQHPEPNRNRVEESQDMENMKLCISTLSIIRSRASTPTPKLTYSQVTAQGKKYNQMDIDQIEQWTSGPLKSEGSNPGNTSISSCGTMTG</sequence>
<protein>
    <submittedName>
        <fullName evidence="2">Uncharacterized protein</fullName>
    </submittedName>
</protein>
<proteinExistence type="predicted"/>
<comment type="caution">
    <text evidence="2">The sequence shown here is derived from an EMBL/GenBank/DDBJ whole genome shotgun (WGS) entry which is preliminary data.</text>
</comment>
<keyword evidence="3" id="KW-1185">Reference proteome</keyword>
<name>A0A397UUI6_9GLOM</name>